<evidence type="ECO:0000259" key="3">
    <source>
        <dbReference type="Pfam" id="PF05368"/>
    </source>
</evidence>
<dbReference type="AlphaFoldDB" id="A0A0D2ADS5"/>
<dbReference type="RefSeq" id="XP_016214489.1">
    <property type="nucleotide sequence ID" value="XM_016357697.1"/>
</dbReference>
<comment type="similarity">
    <text evidence="1">Belongs to the NmrA-type oxidoreductase family.</text>
</comment>
<dbReference type="Gene3D" id="3.40.50.720">
    <property type="entry name" value="NAD(P)-binding Rossmann-like Domain"/>
    <property type="match status" value="1"/>
</dbReference>
<dbReference type="VEuPathDB" id="FungiDB:PV09_04367"/>
<dbReference type="Pfam" id="PF05368">
    <property type="entry name" value="NmrA"/>
    <property type="match status" value="1"/>
</dbReference>
<dbReference type="SUPFAM" id="SSF51735">
    <property type="entry name" value="NAD(P)-binding Rossmann-fold domains"/>
    <property type="match status" value="1"/>
</dbReference>
<evidence type="ECO:0000313" key="4">
    <source>
        <dbReference type="EMBL" id="KIW04620.1"/>
    </source>
</evidence>
<dbReference type="PANTHER" id="PTHR42748">
    <property type="entry name" value="NITROGEN METABOLITE REPRESSION PROTEIN NMRA FAMILY MEMBER"/>
    <property type="match status" value="1"/>
</dbReference>
<dbReference type="InterPro" id="IPR036291">
    <property type="entry name" value="NAD(P)-bd_dom_sf"/>
</dbReference>
<dbReference type="CDD" id="cd05251">
    <property type="entry name" value="NmrA_like_SDR_a"/>
    <property type="match status" value="1"/>
</dbReference>
<dbReference type="Proteomes" id="UP000053259">
    <property type="component" value="Unassembled WGS sequence"/>
</dbReference>
<dbReference type="OrthoDB" id="9997102at2759"/>
<evidence type="ECO:0000256" key="1">
    <source>
        <dbReference type="ARBA" id="ARBA00006328"/>
    </source>
</evidence>
<name>A0A0D2ADS5_9PEZI</name>
<organism evidence="4 5">
    <name type="scientific">Verruconis gallopava</name>
    <dbReference type="NCBI Taxonomy" id="253628"/>
    <lineage>
        <taxon>Eukaryota</taxon>
        <taxon>Fungi</taxon>
        <taxon>Dikarya</taxon>
        <taxon>Ascomycota</taxon>
        <taxon>Pezizomycotina</taxon>
        <taxon>Dothideomycetes</taxon>
        <taxon>Pleosporomycetidae</taxon>
        <taxon>Venturiales</taxon>
        <taxon>Sympoventuriaceae</taxon>
        <taxon>Verruconis</taxon>
    </lineage>
</organism>
<evidence type="ECO:0000256" key="2">
    <source>
        <dbReference type="ARBA" id="ARBA00022857"/>
    </source>
</evidence>
<dbReference type="InParanoid" id="A0A0D2ADS5"/>
<dbReference type="GO" id="GO:0005634">
    <property type="term" value="C:nucleus"/>
    <property type="evidence" value="ECO:0007669"/>
    <property type="project" value="TreeGrafter"/>
</dbReference>
<dbReference type="InterPro" id="IPR008030">
    <property type="entry name" value="NmrA-like"/>
</dbReference>
<dbReference type="HOGENOM" id="CLU_007383_8_4_1"/>
<dbReference type="InterPro" id="IPR051164">
    <property type="entry name" value="NmrA-like_oxidored"/>
</dbReference>
<keyword evidence="5" id="KW-1185">Reference proteome</keyword>
<reference evidence="4 5" key="1">
    <citation type="submission" date="2015-01" db="EMBL/GenBank/DDBJ databases">
        <title>The Genome Sequence of Ochroconis gallopava CBS43764.</title>
        <authorList>
            <consortium name="The Broad Institute Genomics Platform"/>
            <person name="Cuomo C."/>
            <person name="de Hoog S."/>
            <person name="Gorbushina A."/>
            <person name="Stielow B."/>
            <person name="Teixiera M."/>
            <person name="Abouelleil A."/>
            <person name="Chapman S.B."/>
            <person name="Priest M."/>
            <person name="Young S.K."/>
            <person name="Wortman J."/>
            <person name="Nusbaum C."/>
            <person name="Birren B."/>
        </authorList>
    </citation>
    <scope>NUCLEOTIDE SEQUENCE [LARGE SCALE GENOMIC DNA]</scope>
    <source>
        <strain evidence="4 5">CBS 43764</strain>
    </source>
</reference>
<gene>
    <name evidence="4" type="ORF">PV09_04367</name>
</gene>
<dbReference type="PANTHER" id="PTHR42748:SF25">
    <property type="entry name" value="NMRA FAMILY PROTEIN"/>
    <property type="match status" value="1"/>
</dbReference>
<accession>A0A0D2ADS5</accession>
<protein>
    <recommendedName>
        <fullName evidence="3">NmrA-like domain-containing protein</fullName>
    </recommendedName>
</protein>
<feature type="domain" description="NmrA-like" evidence="3">
    <location>
        <begin position="2"/>
        <end position="284"/>
    </location>
</feature>
<dbReference type="EMBL" id="KN847540">
    <property type="protein sequence ID" value="KIW04620.1"/>
    <property type="molecule type" value="Genomic_DNA"/>
</dbReference>
<dbReference type="Gene3D" id="3.90.25.10">
    <property type="entry name" value="UDP-galactose 4-epimerase, domain 1"/>
    <property type="match status" value="1"/>
</dbReference>
<proteinExistence type="inferred from homology"/>
<dbReference type="GeneID" id="27312340"/>
<keyword evidence="2" id="KW-0521">NADP</keyword>
<sequence length="303" mass="33310">MSRTVLVTGATGKQGGAVVDALLAQKDQNWTILAVTRNPNSEAAQKLAAKSFNVKLVEGNLDNVPDLFDAAQKISGPIWGVFSVQVSQGKGVTLEGEIKQGKAMVDESVKSGVSHFVYSSVDRGGDDVSWETETPIPHFQAKYHLDKYLKERAGDKMGWTILRPVAFMDNWQPGFPARVFMAALSNNVGTKPIQWIATSDIGYFAGLAFASPKTYNHQAISLAGDVLNVQDLVKNFRDVVNANMQPAFWMLGSLLTTLVGEMGTMVRWFGTDGYKADVEMCRKRHPSLKSFETWLKTDSPFKL</sequence>
<evidence type="ECO:0000313" key="5">
    <source>
        <dbReference type="Proteomes" id="UP000053259"/>
    </source>
</evidence>
<dbReference type="STRING" id="253628.A0A0D2ADS5"/>